<sequence length="284" mass="30441">MRRLLAACLFGMAFTTAAAIAPAAQAQGQPPLRCAVDGTFAPHAFPTLQGGVQGFNIDLFREAAKRMGRELTIDSASFSGLIPAMNAGRYDFLCAPTTATAERAANMLFTEGYLYTAFQFGIRRGNAPIRSTDDLRGKAISVNKGSAYDAWAAANAARYGFTVQTYDTQTDAVQAVISGRAYANLGGNTVVRYAATRTPQFVPDFVLTDTRAHWSAPLPMNATEMRVQLENALECMKRDGTIARLSQQWFGTAPAADDAENTVFPGTGVPGLAGYDATPREPRC</sequence>
<dbReference type="Pfam" id="PF00497">
    <property type="entry name" value="SBP_bac_3"/>
    <property type="match status" value="1"/>
</dbReference>
<reference evidence="4 5" key="1">
    <citation type="submission" date="2020-03" db="EMBL/GenBank/DDBJ databases">
        <title>Roseomonas selenitidurans sp. nov. isolated from soil.</title>
        <authorList>
            <person name="Liu H."/>
        </authorList>
    </citation>
    <scope>NUCLEOTIDE SEQUENCE [LARGE SCALE GENOMIC DNA]</scope>
    <source>
        <strain evidence="4 5">JCM 15073</strain>
    </source>
</reference>
<evidence type="ECO:0000313" key="5">
    <source>
        <dbReference type="Proteomes" id="UP000765160"/>
    </source>
</evidence>
<organism evidence="4 5">
    <name type="scientific">Falsiroseomonas frigidaquae</name>
    <dbReference type="NCBI Taxonomy" id="487318"/>
    <lineage>
        <taxon>Bacteria</taxon>
        <taxon>Pseudomonadati</taxon>
        <taxon>Pseudomonadota</taxon>
        <taxon>Alphaproteobacteria</taxon>
        <taxon>Acetobacterales</taxon>
        <taxon>Roseomonadaceae</taxon>
        <taxon>Falsiroseomonas</taxon>
    </lineage>
</organism>
<protein>
    <submittedName>
        <fullName evidence="4">Transporter substrate-binding domain-containing protein</fullName>
    </submittedName>
</protein>
<dbReference type="PANTHER" id="PTHR35936">
    <property type="entry name" value="MEMBRANE-BOUND LYTIC MUREIN TRANSGLYCOSYLASE F"/>
    <property type="match status" value="1"/>
</dbReference>
<keyword evidence="5" id="KW-1185">Reference proteome</keyword>
<dbReference type="Gene3D" id="3.40.190.10">
    <property type="entry name" value="Periplasmic binding protein-like II"/>
    <property type="match status" value="2"/>
</dbReference>
<feature type="signal peptide" evidence="2">
    <location>
        <begin position="1"/>
        <end position="26"/>
    </location>
</feature>
<keyword evidence="1 2" id="KW-0732">Signal</keyword>
<proteinExistence type="predicted"/>
<feature type="chain" id="PRO_5045814303" evidence="2">
    <location>
        <begin position="27"/>
        <end position="284"/>
    </location>
</feature>
<evidence type="ECO:0000313" key="4">
    <source>
        <dbReference type="EMBL" id="NKE45888.1"/>
    </source>
</evidence>
<dbReference type="RefSeq" id="WP_168050421.1">
    <property type="nucleotide sequence ID" value="NZ_JAATJR010000004.1"/>
</dbReference>
<dbReference type="InterPro" id="IPR001638">
    <property type="entry name" value="Solute-binding_3/MltF_N"/>
</dbReference>
<dbReference type="SUPFAM" id="SSF53850">
    <property type="entry name" value="Periplasmic binding protein-like II"/>
    <property type="match status" value="1"/>
</dbReference>
<comment type="caution">
    <text evidence="4">The sequence shown here is derived from an EMBL/GenBank/DDBJ whole genome shotgun (WGS) entry which is preliminary data.</text>
</comment>
<dbReference type="PANTHER" id="PTHR35936:SF19">
    <property type="entry name" value="AMINO-ACID-BINDING PROTEIN YXEM-RELATED"/>
    <property type="match status" value="1"/>
</dbReference>
<name>A0ABX1F0R2_9PROT</name>
<dbReference type="EMBL" id="JAAVTX010000004">
    <property type="protein sequence ID" value="NKE45888.1"/>
    <property type="molecule type" value="Genomic_DNA"/>
</dbReference>
<evidence type="ECO:0000256" key="1">
    <source>
        <dbReference type="ARBA" id="ARBA00022729"/>
    </source>
</evidence>
<gene>
    <name evidence="4" type="ORF">HB662_13940</name>
</gene>
<dbReference type="SMART" id="SM00062">
    <property type="entry name" value="PBPb"/>
    <property type="match status" value="1"/>
</dbReference>
<accession>A0ABX1F0R2</accession>
<evidence type="ECO:0000256" key="2">
    <source>
        <dbReference type="SAM" id="SignalP"/>
    </source>
</evidence>
<dbReference type="Proteomes" id="UP000765160">
    <property type="component" value="Unassembled WGS sequence"/>
</dbReference>
<feature type="domain" description="Solute-binding protein family 3/N-terminal" evidence="3">
    <location>
        <begin position="31"/>
        <end position="253"/>
    </location>
</feature>
<evidence type="ECO:0000259" key="3">
    <source>
        <dbReference type="SMART" id="SM00062"/>
    </source>
</evidence>